<dbReference type="GO" id="GO:0016020">
    <property type="term" value="C:membrane"/>
    <property type="evidence" value="ECO:0007669"/>
    <property type="project" value="UniProtKB-SubCell"/>
</dbReference>
<feature type="transmembrane region" description="Helical" evidence="7">
    <location>
        <begin position="905"/>
        <end position="926"/>
    </location>
</feature>
<feature type="transmembrane region" description="Helical" evidence="7">
    <location>
        <begin position="444"/>
        <end position="467"/>
    </location>
</feature>
<evidence type="ECO:0000256" key="3">
    <source>
        <dbReference type="ARBA" id="ARBA00022741"/>
    </source>
</evidence>
<dbReference type="InterPro" id="IPR017871">
    <property type="entry name" value="ABC_transporter-like_CS"/>
</dbReference>
<feature type="domain" description="ABC transporter" evidence="8">
    <location>
        <begin position="524"/>
        <end position="754"/>
    </location>
</feature>
<feature type="transmembrane region" description="Helical" evidence="7">
    <location>
        <begin position="1303"/>
        <end position="1322"/>
    </location>
</feature>
<sequence length="1625" mass="184851">MYKDLVFESSKRPLVVLEGMGHKLEKFMLLTWKNWLLQWRHPIQTLIEVLAPVVFCALLVLIRMDPESLEAVTFTPFTLNTTNVLPSNFSILNRIFWSPCGNPSLTTIMTNLAQKYNLNEECFADAETLNIALQRYTTMTFVGIQFDDSLAKSSELDKNMRVTIRFPGELRNSQSIFGNWMTHLLFPLYQVAGPRSPSQNFGASPRYFREGFLTIQNDIAKEIINMHIDEDLPEILMCRFPYPSWINDPLLTALQGFVSIIFMLSFVYSCINTVKVITTEKEKQLKEAMKIMGLSNWLHWTAWFLKVFFFLLISVILMVVLLNVPWYPDTSYTVFTLADPFVLFLFLVFYICSTITFCFAISVFFSKANTAATIAGLAWFLSYFPYIFLQEQYNSLTLSQKLLSCLGHNSAMAFGFQLILMYEGTGEGMTWNNVFRPVTPDDTLSLGLVMMMLFIDTLLYLLIALYVEAILPGDYGVPQVWYFPFTRTFWCGEPQYVGIEDLNKNSILESDVYEKEPNKLVAGIKISHLKKQFAKHKVAVRDLSLNMFEGQITVLLGHNGAGKTTTMSMLTGMLPPTSGTAIINGYDIRTNMKMVRDSLGLCPQHNILFDDLTVGEHLYFFSKLKGMRTSEIETEIQKYVQLLDLVPKRNARSSTLSGGMKRKLCVAIALCGKSKVCMFDEPTAGMDPAARRALWDIMQSQKKGRTILLSTHFMDEADLLGDRIAIMAGGRLQCCGSSFFLKKKYGAGYHLVIAKSQTCDVEKVTNLLRHHIPNIEVENNVGSELTYILSEEQSAVFEEMLGDLEGNSVSLGIDSYGISLTTMEEVFMKVGADHGQEEENDHIEMLNGHGIIHTEKNGHISNTNLNSLDTKFNIQENDFLTGWLLWRNHLLAMLMKKVLSTVRTWILFVIQNVIPVAFLIIAIIVARQMNTDQDLPNLDITLDSYDDPITVMTAENVNNDFYRQYRENIRTEGRKYVDWGTGSMHHNMINATIENTARVRMRYLIGASFSDVNNTVTAWFNNEPYHSPPLTLQYAINSLVKKKIGSEYSILFSNFPLPYTIDTKFARLLQGSNMGFQLAFNIAFSMAFVSSFYVLFYVRERVNKSKHLQFVSGAKVSSFWLIAFIWDYITFLFTSVCLIITLAAFQEDGFKTGIELGRVFAMLMFFGFSMLPMMYIASFFFTIPSSGYTRMTLINIFLGVAAFMVVQVLSVEELDLTHVADGLHWGFLLVPHYALAQAMYTVSLIYSTHSLCNTVNEIGDSILNGTNLPGLGSIDYACLIQPERCCDIENNYFSWENGIGKNVIYMTVVGIGLFTLLLLYEYRVFDQLIYCCKKQTETIPKEEDTNDSDVMEEKRKVRAGEISKKDYCVVLKDVTKYLTVMDGLMFDALLDDLTGKETMIMYCLLRGIRFKDSKYIAERLAKDFDFYRHLNKQIKNYSGGSKRKLSAALALIGDPPIIFLDEPTTGMDPATKRHLWDTLCKIRNSGKCLVLTSHSMEECEALCTRLAIMVNGTFKCLGSTQHLKNKFSEGYMLTIKVRKGTLDTQSTESLEAIEQLVKSNFPSAILKESHQELMTYFIPDVTLPWSKMFGIMEKGKRSLEIIEDYSLGQSSLEQVFLLFTKLQRE</sequence>
<evidence type="ECO:0000259" key="8">
    <source>
        <dbReference type="PROSITE" id="PS50893"/>
    </source>
</evidence>
<dbReference type="EMBL" id="JASPKY010000006">
    <property type="protein sequence ID" value="KAK9754639.1"/>
    <property type="molecule type" value="Genomic_DNA"/>
</dbReference>
<dbReference type="InterPro" id="IPR026082">
    <property type="entry name" value="ABCA"/>
</dbReference>
<dbReference type="SMART" id="SM00382">
    <property type="entry name" value="AAA"/>
    <property type="match status" value="1"/>
</dbReference>
<keyword evidence="5 7" id="KW-1133">Transmembrane helix</keyword>
<dbReference type="CDD" id="cd03263">
    <property type="entry name" value="ABC_subfamily_A"/>
    <property type="match status" value="1"/>
</dbReference>
<feature type="domain" description="ABC transporter" evidence="8">
    <location>
        <begin position="1239"/>
        <end position="1536"/>
    </location>
</feature>
<dbReference type="GO" id="GO:0016887">
    <property type="term" value="F:ATP hydrolysis activity"/>
    <property type="evidence" value="ECO:0007669"/>
    <property type="project" value="InterPro"/>
</dbReference>
<feature type="transmembrane region" description="Helical" evidence="7">
    <location>
        <begin position="401"/>
        <end position="424"/>
    </location>
</feature>
<protein>
    <submittedName>
        <fullName evidence="9">ABC transporter</fullName>
    </submittedName>
</protein>
<dbReference type="Pfam" id="PF00005">
    <property type="entry name" value="ABC_tran"/>
    <property type="match status" value="1"/>
</dbReference>
<dbReference type="PROSITE" id="PS50893">
    <property type="entry name" value="ABC_TRANSPORTER_2"/>
    <property type="match status" value="2"/>
</dbReference>
<evidence type="ECO:0000256" key="2">
    <source>
        <dbReference type="ARBA" id="ARBA00022692"/>
    </source>
</evidence>
<reference evidence="9 10" key="1">
    <citation type="journal article" date="2024" name="BMC Genomics">
        <title>De novo assembly and annotation of Popillia japonica's genome with initial clues to its potential as an invasive pest.</title>
        <authorList>
            <person name="Cucini C."/>
            <person name="Boschi S."/>
            <person name="Funari R."/>
            <person name="Cardaioli E."/>
            <person name="Iannotti N."/>
            <person name="Marturano G."/>
            <person name="Paoli F."/>
            <person name="Bruttini M."/>
            <person name="Carapelli A."/>
            <person name="Frati F."/>
            <person name="Nardi F."/>
        </authorList>
    </citation>
    <scope>NUCLEOTIDE SEQUENCE [LARGE SCALE GENOMIC DNA]</scope>
    <source>
        <strain evidence="9">DMR45628</strain>
    </source>
</reference>
<dbReference type="Gene3D" id="3.40.50.300">
    <property type="entry name" value="P-loop containing nucleotide triphosphate hydrolases"/>
    <property type="match status" value="2"/>
</dbReference>
<evidence type="ECO:0000256" key="6">
    <source>
        <dbReference type="ARBA" id="ARBA00023136"/>
    </source>
</evidence>
<evidence type="ECO:0000313" key="10">
    <source>
        <dbReference type="Proteomes" id="UP001458880"/>
    </source>
</evidence>
<dbReference type="Proteomes" id="UP001458880">
    <property type="component" value="Unassembled WGS sequence"/>
</dbReference>
<keyword evidence="3" id="KW-0547">Nucleotide-binding</keyword>
<feature type="transmembrane region" description="Helical" evidence="7">
    <location>
        <begin position="257"/>
        <end position="277"/>
    </location>
</feature>
<evidence type="ECO:0000313" key="9">
    <source>
        <dbReference type="EMBL" id="KAK9754639.1"/>
    </source>
</evidence>
<organism evidence="9 10">
    <name type="scientific">Popillia japonica</name>
    <name type="common">Japanese beetle</name>
    <dbReference type="NCBI Taxonomy" id="7064"/>
    <lineage>
        <taxon>Eukaryota</taxon>
        <taxon>Metazoa</taxon>
        <taxon>Ecdysozoa</taxon>
        <taxon>Arthropoda</taxon>
        <taxon>Hexapoda</taxon>
        <taxon>Insecta</taxon>
        <taxon>Pterygota</taxon>
        <taxon>Neoptera</taxon>
        <taxon>Endopterygota</taxon>
        <taxon>Coleoptera</taxon>
        <taxon>Polyphaga</taxon>
        <taxon>Scarabaeiformia</taxon>
        <taxon>Scarabaeidae</taxon>
        <taxon>Rutelinae</taxon>
        <taxon>Popillia</taxon>
    </lineage>
</organism>
<accession>A0AAW1N9S3</accession>
<dbReference type="InterPro" id="IPR003959">
    <property type="entry name" value="ATPase_AAA_core"/>
</dbReference>
<keyword evidence="4" id="KW-0067">ATP-binding</keyword>
<dbReference type="GO" id="GO:0140359">
    <property type="term" value="F:ABC-type transporter activity"/>
    <property type="evidence" value="ECO:0007669"/>
    <property type="project" value="InterPro"/>
</dbReference>
<dbReference type="InterPro" id="IPR013525">
    <property type="entry name" value="ABC2_TM"/>
</dbReference>
<dbReference type="Pfam" id="PF12698">
    <property type="entry name" value="ABC2_membrane_3"/>
    <property type="match status" value="2"/>
</dbReference>
<dbReference type="InterPro" id="IPR003439">
    <property type="entry name" value="ABC_transporter-like_ATP-bd"/>
</dbReference>
<feature type="transmembrane region" description="Helical" evidence="7">
    <location>
        <begin position="1223"/>
        <end position="1246"/>
    </location>
</feature>
<comment type="caution">
    <text evidence="9">The sequence shown here is derived from an EMBL/GenBank/DDBJ whole genome shotgun (WGS) entry which is preliminary data.</text>
</comment>
<dbReference type="GO" id="GO:0005319">
    <property type="term" value="F:lipid transporter activity"/>
    <property type="evidence" value="ECO:0007669"/>
    <property type="project" value="TreeGrafter"/>
</dbReference>
<comment type="subcellular location">
    <subcellularLocation>
        <location evidence="1">Membrane</location>
        <topology evidence="1">Multi-pass membrane protein</topology>
    </subcellularLocation>
</comment>
<feature type="transmembrane region" description="Helical" evidence="7">
    <location>
        <begin position="297"/>
        <end position="322"/>
    </location>
</feature>
<keyword evidence="10" id="KW-1185">Reference proteome</keyword>
<dbReference type="PROSITE" id="PS00211">
    <property type="entry name" value="ABC_TRANSPORTER_1"/>
    <property type="match status" value="1"/>
</dbReference>
<dbReference type="PANTHER" id="PTHR19229">
    <property type="entry name" value="ATP-BINDING CASSETTE TRANSPORTER SUBFAMILY A ABCA"/>
    <property type="match status" value="1"/>
</dbReference>
<keyword evidence="6 7" id="KW-0472">Membrane</keyword>
<proteinExistence type="predicted"/>
<gene>
    <name evidence="9" type="ORF">QE152_g1167</name>
</gene>
<dbReference type="FunFam" id="3.40.50.300:FF:000465">
    <property type="entry name" value="ATP-binding cassette, sub-family A (ABC1), member 3"/>
    <property type="match status" value="1"/>
</dbReference>
<keyword evidence="2 7" id="KW-0812">Transmembrane</keyword>
<feature type="transmembrane region" description="Helical" evidence="7">
    <location>
        <begin position="342"/>
        <end position="365"/>
    </location>
</feature>
<dbReference type="GO" id="GO:0005524">
    <property type="term" value="F:ATP binding"/>
    <property type="evidence" value="ECO:0007669"/>
    <property type="project" value="UniProtKB-KW"/>
</dbReference>
<dbReference type="Pfam" id="PF13304">
    <property type="entry name" value="AAA_21"/>
    <property type="match status" value="1"/>
</dbReference>
<dbReference type="InterPro" id="IPR003593">
    <property type="entry name" value="AAA+_ATPase"/>
</dbReference>
<evidence type="ECO:0000256" key="4">
    <source>
        <dbReference type="ARBA" id="ARBA00022840"/>
    </source>
</evidence>
<feature type="transmembrane region" description="Helical" evidence="7">
    <location>
        <begin position="1193"/>
        <end position="1211"/>
    </location>
</feature>
<feature type="transmembrane region" description="Helical" evidence="7">
    <location>
        <begin position="1078"/>
        <end position="1098"/>
    </location>
</feature>
<name>A0AAW1N9S3_POPJA</name>
<dbReference type="SUPFAM" id="SSF52540">
    <property type="entry name" value="P-loop containing nucleoside triphosphate hydrolases"/>
    <property type="match status" value="2"/>
</dbReference>
<dbReference type="Pfam" id="PF23321">
    <property type="entry name" value="R1_ABCA1"/>
    <property type="match status" value="1"/>
</dbReference>
<dbReference type="PANTHER" id="PTHR19229:SF250">
    <property type="entry name" value="ABC TRANSPORTER DOMAIN-CONTAINING PROTEIN-RELATED"/>
    <property type="match status" value="1"/>
</dbReference>
<dbReference type="InterPro" id="IPR027417">
    <property type="entry name" value="P-loop_NTPase"/>
</dbReference>
<feature type="transmembrane region" description="Helical" evidence="7">
    <location>
        <begin position="371"/>
        <end position="389"/>
    </location>
</feature>
<evidence type="ECO:0000256" key="5">
    <source>
        <dbReference type="ARBA" id="ARBA00022989"/>
    </source>
</evidence>
<feature type="transmembrane region" description="Helical" evidence="7">
    <location>
        <begin position="1119"/>
        <end position="1145"/>
    </location>
</feature>
<feature type="transmembrane region" description="Helical" evidence="7">
    <location>
        <begin position="1157"/>
        <end position="1181"/>
    </location>
</feature>
<evidence type="ECO:0000256" key="7">
    <source>
        <dbReference type="SAM" id="Phobius"/>
    </source>
</evidence>
<dbReference type="InterPro" id="IPR056264">
    <property type="entry name" value="R2_ABCA1-4-like"/>
</dbReference>
<evidence type="ECO:0000256" key="1">
    <source>
        <dbReference type="ARBA" id="ARBA00004141"/>
    </source>
</evidence>